<evidence type="ECO:0000256" key="4">
    <source>
        <dbReference type="SAM" id="MobiDB-lite"/>
    </source>
</evidence>
<evidence type="ECO:0000256" key="1">
    <source>
        <dbReference type="ARBA" id="ARBA00022598"/>
    </source>
</evidence>
<accession>A0A8J3R0V3</accession>
<dbReference type="PANTHER" id="PTHR43334:SF2">
    <property type="entry name" value="ACETATE--COA LIGASE [ADP-FORMING]"/>
    <property type="match status" value="1"/>
</dbReference>
<comment type="caution">
    <text evidence="6">The sequence shown here is derived from an EMBL/GenBank/DDBJ whole genome shotgun (WGS) entry which is preliminary data.</text>
</comment>
<dbReference type="InterPro" id="IPR051538">
    <property type="entry name" value="Acyl-CoA_Synth/Transferase"/>
</dbReference>
<dbReference type="SUPFAM" id="SSF52210">
    <property type="entry name" value="Succinyl-CoA synthetase domains"/>
    <property type="match status" value="2"/>
</dbReference>
<keyword evidence="2" id="KW-0547">Nucleotide-binding</keyword>
<feature type="domain" description="CoA-binding" evidence="5">
    <location>
        <begin position="46"/>
        <end position="141"/>
    </location>
</feature>
<sequence length="747" mass="76552">MSGMTIDAARATPAAGSPAPAPDPTGGDPAGSDPTRPTARDGFDRLFDPRSIAVVGASADPAKRGHQAIRALLAAGYPYPVYPVNPHADSILGLPVSGSVAGIGHPVDVALVATPARLVPDVVAECAAAGVAGAVVLASGFRESGAAGAELEARLRAVIDRTGIHVVGPNTSGMLNVGTGANLVGLPDVPAGPISVIAQSGNMLLSLAADNRELGGPGFDICVGLGNQAGVRYDECVSYLARREQTGAIAVHCEGLRDGRAFLVAVAEASRHRPVVLLRGGRSEIGQRAALSHTGSIAGSDRVATAVLRQAGVELVDRSDELAVVAGALATLPPMAAGTRVAVLSDGGGHAALAADALTMAGVEFAELSGDTLRRLRTVLGEGAALANPVDAAGATDTDPSLFADTVDALMSDPQVGLVLLVGLFGGYHLRFDPRLRDSENRTAGRLLELAGAHGIPLVVQSCYAADRPYNHAMLRDGGVRVLSSIDHAVRVVAALYRRGRRLHTADQRSTLALHHVPTRPTGRGQVLDEPAARRLVERGGIDVGPWRLVGSAGQAAAAVAGYGRQCALKVVSPQVVHKSDVGGVRLCVTADRAADEYRALVEEVSANVPAADITGVLVTPMAGTGTELLVGATVDPIYGPVVAFGGGGTLVEAVRDVTFRAAPLTHLEAREMLDETTVSRLLDGHRDVAAVNRDRLVELLVRVGDLVATTPGLRELDLNPVIAAGDTLHPVDVRVVVDTAAEGSGS</sequence>
<dbReference type="SUPFAM" id="SSF51735">
    <property type="entry name" value="NAD(P)-binding Rossmann-fold domains"/>
    <property type="match status" value="1"/>
</dbReference>
<dbReference type="PANTHER" id="PTHR43334">
    <property type="entry name" value="ACETATE--COA LIGASE [ADP-FORMING]"/>
    <property type="match status" value="1"/>
</dbReference>
<dbReference type="Gene3D" id="3.30.1490.20">
    <property type="entry name" value="ATP-grasp fold, A domain"/>
    <property type="match status" value="1"/>
</dbReference>
<dbReference type="Pfam" id="PF13380">
    <property type="entry name" value="CoA_binding_2"/>
    <property type="match status" value="1"/>
</dbReference>
<dbReference type="InterPro" id="IPR036291">
    <property type="entry name" value="NAD(P)-bd_dom_sf"/>
</dbReference>
<evidence type="ECO:0000313" key="6">
    <source>
        <dbReference type="EMBL" id="GIH19523.1"/>
    </source>
</evidence>
<dbReference type="InterPro" id="IPR016102">
    <property type="entry name" value="Succinyl-CoA_synth-like"/>
</dbReference>
<name>A0A8J3R0V3_9ACTN</name>
<dbReference type="Proteomes" id="UP000642748">
    <property type="component" value="Unassembled WGS sequence"/>
</dbReference>
<dbReference type="Gene3D" id="3.40.50.720">
    <property type="entry name" value="NAD(P)-binding Rossmann-like Domain"/>
    <property type="match status" value="1"/>
</dbReference>
<evidence type="ECO:0000256" key="2">
    <source>
        <dbReference type="ARBA" id="ARBA00022741"/>
    </source>
</evidence>
<protein>
    <submittedName>
        <fullName evidence="6">CoA-binding protein</fullName>
    </submittedName>
</protein>
<dbReference type="InterPro" id="IPR013815">
    <property type="entry name" value="ATP_grasp_subdomain_1"/>
</dbReference>
<evidence type="ECO:0000259" key="5">
    <source>
        <dbReference type="SMART" id="SM00881"/>
    </source>
</evidence>
<evidence type="ECO:0000313" key="7">
    <source>
        <dbReference type="Proteomes" id="UP000642748"/>
    </source>
</evidence>
<dbReference type="GO" id="GO:0005524">
    <property type="term" value="F:ATP binding"/>
    <property type="evidence" value="ECO:0007669"/>
    <property type="project" value="UniProtKB-KW"/>
</dbReference>
<feature type="compositionally biased region" description="Low complexity" evidence="4">
    <location>
        <begin position="7"/>
        <end position="35"/>
    </location>
</feature>
<keyword evidence="1" id="KW-0436">Ligase</keyword>
<reference evidence="6" key="1">
    <citation type="submission" date="2021-01" db="EMBL/GenBank/DDBJ databases">
        <title>Whole genome shotgun sequence of Rugosimonospora africana NBRC 104875.</title>
        <authorList>
            <person name="Komaki H."/>
            <person name="Tamura T."/>
        </authorList>
    </citation>
    <scope>NUCLEOTIDE SEQUENCE</scope>
    <source>
        <strain evidence="6">NBRC 104875</strain>
    </source>
</reference>
<dbReference type="InterPro" id="IPR032875">
    <property type="entry name" value="Succ_CoA_lig_flav_dom"/>
</dbReference>
<dbReference type="AlphaFoldDB" id="A0A8J3R0V3"/>
<dbReference type="EMBL" id="BONZ01000082">
    <property type="protein sequence ID" value="GIH19523.1"/>
    <property type="molecule type" value="Genomic_DNA"/>
</dbReference>
<keyword evidence="3" id="KW-0067">ATP-binding</keyword>
<dbReference type="Pfam" id="PF13549">
    <property type="entry name" value="ATP-grasp_5"/>
    <property type="match status" value="1"/>
</dbReference>
<proteinExistence type="predicted"/>
<gene>
    <name evidence="6" type="ORF">Raf01_76950</name>
</gene>
<dbReference type="GO" id="GO:0016874">
    <property type="term" value="F:ligase activity"/>
    <property type="evidence" value="ECO:0007669"/>
    <property type="project" value="UniProtKB-KW"/>
</dbReference>
<dbReference type="Gene3D" id="3.40.50.261">
    <property type="entry name" value="Succinyl-CoA synthetase domains"/>
    <property type="match status" value="2"/>
</dbReference>
<evidence type="ECO:0000256" key="3">
    <source>
        <dbReference type="ARBA" id="ARBA00022840"/>
    </source>
</evidence>
<dbReference type="Pfam" id="PF13607">
    <property type="entry name" value="Succ_CoA_lig"/>
    <property type="match status" value="1"/>
</dbReference>
<dbReference type="SUPFAM" id="SSF56059">
    <property type="entry name" value="Glutathione synthetase ATP-binding domain-like"/>
    <property type="match status" value="1"/>
</dbReference>
<feature type="region of interest" description="Disordered" evidence="4">
    <location>
        <begin position="1"/>
        <end position="43"/>
    </location>
</feature>
<organism evidence="6 7">
    <name type="scientific">Rugosimonospora africana</name>
    <dbReference type="NCBI Taxonomy" id="556532"/>
    <lineage>
        <taxon>Bacteria</taxon>
        <taxon>Bacillati</taxon>
        <taxon>Actinomycetota</taxon>
        <taxon>Actinomycetes</taxon>
        <taxon>Micromonosporales</taxon>
        <taxon>Micromonosporaceae</taxon>
        <taxon>Rugosimonospora</taxon>
    </lineage>
</organism>
<dbReference type="InterPro" id="IPR003781">
    <property type="entry name" value="CoA-bd"/>
</dbReference>
<dbReference type="Gene3D" id="3.30.470.20">
    <property type="entry name" value="ATP-grasp fold, B domain"/>
    <property type="match status" value="1"/>
</dbReference>
<dbReference type="SMART" id="SM00881">
    <property type="entry name" value="CoA_binding"/>
    <property type="match status" value="1"/>
</dbReference>
<keyword evidence="7" id="KW-1185">Reference proteome</keyword>